<dbReference type="Proteomes" id="UP000079169">
    <property type="component" value="Unplaced"/>
</dbReference>
<dbReference type="GeneID" id="103524714"/>
<evidence type="ECO:0000256" key="1">
    <source>
        <dbReference type="ARBA" id="ARBA00004123"/>
    </source>
</evidence>
<dbReference type="PANTHER" id="PTHR24394">
    <property type="entry name" value="ZINC FINGER PROTEIN"/>
    <property type="match status" value="1"/>
</dbReference>
<evidence type="ECO:0000256" key="6">
    <source>
        <dbReference type="ARBA" id="ARBA00023242"/>
    </source>
</evidence>
<reference evidence="10" key="1">
    <citation type="submission" date="2025-08" db="UniProtKB">
        <authorList>
            <consortium name="RefSeq"/>
        </authorList>
    </citation>
    <scope>IDENTIFICATION</scope>
</reference>
<evidence type="ECO:0000259" key="8">
    <source>
        <dbReference type="PROSITE" id="PS50157"/>
    </source>
</evidence>
<dbReference type="InterPro" id="IPR013087">
    <property type="entry name" value="Znf_C2H2_type"/>
</dbReference>
<feature type="domain" description="C2H2-type" evidence="8">
    <location>
        <begin position="57"/>
        <end position="80"/>
    </location>
</feature>
<dbReference type="GO" id="GO:0008270">
    <property type="term" value="F:zinc ion binding"/>
    <property type="evidence" value="ECO:0007669"/>
    <property type="project" value="UniProtKB-KW"/>
</dbReference>
<keyword evidence="3" id="KW-0677">Repeat</keyword>
<evidence type="ECO:0000256" key="3">
    <source>
        <dbReference type="ARBA" id="ARBA00022737"/>
    </source>
</evidence>
<evidence type="ECO:0000256" key="7">
    <source>
        <dbReference type="PROSITE-ProRule" id="PRU00042"/>
    </source>
</evidence>
<accession>A0A1S3DUX7</accession>
<keyword evidence="4 7" id="KW-0863">Zinc-finger</keyword>
<dbReference type="RefSeq" id="XP_008487967.1">
    <property type="nucleotide sequence ID" value="XM_008489745.3"/>
</dbReference>
<dbReference type="GO" id="GO:0005634">
    <property type="term" value="C:nucleus"/>
    <property type="evidence" value="ECO:0007669"/>
    <property type="project" value="UniProtKB-SubCell"/>
</dbReference>
<protein>
    <submittedName>
        <fullName evidence="10">Zinc finger protein 121-like</fullName>
    </submittedName>
</protein>
<organism evidence="9 10">
    <name type="scientific">Diaphorina citri</name>
    <name type="common">Asian citrus psyllid</name>
    <dbReference type="NCBI Taxonomy" id="121845"/>
    <lineage>
        <taxon>Eukaryota</taxon>
        <taxon>Metazoa</taxon>
        <taxon>Ecdysozoa</taxon>
        <taxon>Arthropoda</taxon>
        <taxon>Hexapoda</taxon>
        <taxon>Insecta</taxon>
        <taxon>Pterygota</taxon>
        <taxon>Neoptera</taxon>
        <taxon>Paraneoptera</taxon>
        <taxon>Hemiptera</taxon>
        <taxon>Sternorrhyncha</taxon>
        <taxon>Psylloidea</taxon>
        <taxon>Psyllidae</taxon>
        <taxon>Diaphorininae</taxon>
        <taxon>Diaphorina</taxon>
    </lineage>
</organism>
<keyword evidence="5" id="KW-0862">Zinc</keyword>
<feature type="domain" description="C2H2-type" evidence="8">
    <location>
        <begin position="22"/>
        <end position="44"/>
    </location>
</feature>
<evidence type="ECO:0000256" key="4">
    <source>
        <dbReference type="ARBA" id="ARBA00022771"/>
    </source>
</evidence>
<dbReference type="PANTHER" id="PTHR24394:SF29">
    <property type="entry name" value="MYONEURIN"/>
    <property type="match status" value="1"/>
</dbReference>
<dbReference type="GO" id="GO:0000981">
    <property type="term" value="F:DNA-binding transcription factor activity, RNA polymerase II-specific"/>
    <property type="evidence" value="ECO:0007669"/>
    <property type="project" value="TreeGrafter"/>
</dbReference>
<evidence type="ECO:0000256" key="2">
    <source>
        <dbReference type="ARBA" id="ARBA00022723"/>
    </source>
</evidence>
<evidence type="ECO:0000256" key="5">
    <source>
        <dbReference type="ARBA" id="ARBA00022833"/>
    </source>
</evidence>
<proteinExistence type="predicted"/>
<dbReference type="PROSITE" id="PS50157">
    <property type="entry name" value="ZINC_FINGER_C2H2_2"/>
    <property type="match status" value="2"/>
</dbReference>
<gene>
    <name evidence="10" type="primary">LOC103524714</name>
</gene>
<evidence type="ECO:0000313" key="10">
    <source>
        <dbReference type="RefSeq" id="XP_008487967.1"/>
    </source>
</evidence>
<dbReference type="KEGG" id="dci:103524714"/>
<dbReference type="Pfam" id="PF13894">
    <property type="entry name" value="zf-C2H2_4"/>
    <property type="match status" value="1"/>
</dbReference>
<dbReference type="AlphaFoldDB" id="A0A1S3DUX7"/>
<keyword evidence="9" id="KW-1185">Reference proteome</keyword>
<name>A0A1S3DUX7_DIACI</name>
<keyword evidence="6" id="KW-0539">Nucleus</keyword>
<sequence length="121" mass="13955">MRYSSKSQLLDHLNSHTGLKPYICHICKNSYVAAKGLKRHLKRHMQATGQLSVEDMYQCDICSKMFIEHHAMVKHRDWVHGDKCHVCKVCGAKIKGNLRKHMLSHTGEKPFCCHICDLKLV</sequence>
<dbReference type="InterPro" id="IPR036236">
    <property type="entry name" value="Znf_C2H2_sf"/>
</dbReference>
<dbReference type="SMART" id="SM00355">
    <property type="entry name" value="ZnF_C2H2"/>
    <property type="match status" value="3"/>
</dbReference>
<dbReference type="STRING" id="121845.A0A1S3DUX7"/>
<dbReference type="PROSITE" id="PS00028">
    <property type="entry name" value="ZINC_FINGER_C2H2_1"/>
    <property type="match status" value="2"/>
</dbReference>
<dbReference type="Gene3D" id="3.30.160.60">
    <property type="entry name" value="Classic Zinc Finger"/>
    <property type="match status" value="3"/>
</dbReference>
<dbReference type="OMA" id="CCHICDL"/>
<comment type="subcellular location">
    <subcellularLocation>
        <location evidence="1">Nucleus</location>
    </subcellularLocation>
</comment>
<dbReference type="PaxDb" id="121845-A0A1S3DUX7"/>
<evidence type="ECO:0000313" key="9">
    <source>
        <dbReference type="Proteomes" id="UP000079169"/>
    </source>
</evidence>
<keyword evidence="2" id="KW-0479">Metal-binding</keyword>
<dbReference type="SUPFAM" id="SSF57667">
    <property type="entry name" value="beta-beta-alpha zinc fingers"/>
    <property type="match status" value="3"/>
</dbReference>